<dbReference type="AlphaFoldDB" id="A0A0W7TTG0"/>
<protein>
    <submittedName>
        <fullName evidence="2">Uncharacterized protein</fullName>
    </submittedName>
</protein>
<accession>A0A0W7TTG0</accession>
<reference evidence="2 3" key="1">
    <citation type="submission" date="2015-10" db="EMBL/GenBank/DDBJ databases">
        <title>A novel member of the family Ruminococcaceae isolated from human faeces.</title>
        <authorList>
            <person name="Shkoporov A.N."/>
            <person name="Chaplin A.V."/>
            <person name="Motuzova O.V."/>
            <person name="Kafarskaia L.I."/>
            <person name="Efimov B.A."/>
        </authorList>
    </citation>
    <scope>NUCLEOTIDE SEQUENCE [LARGE SCALE GENOMIC DNA]</scope>
    <source>
        <strain evidence="2 3">668</strain>
    </source>
</reference>
<feature type="compositionally biased region" description="Basic and acidic residues" evidence="1">
    <location>
        <begin position="1"/>
        <end position="14"/>
    </location>
</feature>
<dbReference type="EMBL" id="LMUA01000004">
    <property type="protein sequence ID" value="KUE77108.1"/>
    <property type="molecule type" value="Genomic_DNA"/>
</dbReference>
<evidence type="ECO:0000256" key="1">
    <source>
        <dbReference type="SAM" id="MobiDB-lite"/>
    </source>
</evidence>
<feature type="region of interest" description="Disordered" evidence="1">
    <location>
        <begin position="1"/>
        <end position="21"/>
    </location>
</feature>
<sequence length="86" mass="9329">MARQPFRGEGEPPKEQPPAWAAYPGPWENILRTVTKFVERYPDVSSSGGCVRLPCALYAHRAFCFSSLCPCVGAEGLRQNTGGGTV</sequence>
<proteinExistence type="predicted"/>
<organism evidence="2 3">
    <name type="scientific">Ruthenibacterium lactatiformans</name>
    <dbReference type="NCBI Taxonomy" id="1550024"/>
    <lineage>
        <taxon>Bacteria</taxon>
        <taxon>Bacillati</taxon>
        <taxon>Bacillota</taxon>
        <taxon>Clostridia</taxon>
        <taxon>Eubacteriales</taxon>
        <taxon>Oscillospiraceae</taxon>
        <taxon>Ruthenibacterium</taxon>
    </lineage>
</organism>
<evidence type="ECO:0000313" key="2">
    <source>
        <dbReference type="EMBL" id="KUE77108.1"/>
    </source>
</evidence>
<evidence type="ECO:0000313" key="3">
    <source>
        <dbReference type="Proteomes" id="UP000053433"/>
    </source>
</evidence>
<gene>
    <name evidence="2" type="ORF">ASJ35_04210</name>
</gene>
<name>A0A0W7TTG0_9FIRM</name>
<dbReference type="Proteomes" id="UP000053433">
    <property type="component" value="Unassembled WGS sequence"/>
</dbReference>
<comment type="caution">
    <text evidence="2">The sequence shown here is derived from an EMBL/GenBank/DDBJ whole genome shotgun (WGS) entry which is preliminary data.</text>
</comment>